<name>A0AAD4LG80_9AGAM</name>
<evidence type="ECO:0000313" key="7">
    <source>
        <dbReference type="EMBL" id="KAH8987298.1"/>
    </source>
</evidence>
<dbReference type="GO" id="GO:0006351">
    <property type="term" value="P:DNA-templated transcription"/>
    <property type="evidence" value="ECO:0007669"/>
    <property type="project" value="InterPro"/>
</dbReference>
<evidence type="ECO:0000256" key="1">
    <source>
        <dbReference type="ARBA" id="ARBA00004604"/>
    </source>
</evidence>
<sequence>MSSSSLRKRKRGPSDANEPGLLSLELSSVSVTQVGPALASFPSLTPPKDTAFNSFVREEDEGKEFVKCLSTIAGETDAVEFSGSTNEGSDGIGSRYFLALRRPGSSKLILHPTPLYLMSRQVKALRNFKPMEPGTSERLHARNMLGEAFGTKKAKAAIRAHERNKVDVNVMEAVADVLQDRIEEGTENLPTQEKMEEAVNAARLIPAYNADAERPEDIYPLHNIIPEQEWAALDGLLHKLKKEPDDRARIRLLPNARSDWLRQHLMLAYSVPKPKSKLVKMLIYASVMFTFHGVVRISVPDRTVISERLAPAPEAVVDGLLSRFTETPRGSIKAQMTTENETSLLTHLFSLCLKADGHATDTALIAADLKMPSTRVNNLFRSLGCTIGKLSQQDLKRLGFPDSAANEKRATLKTPLTFPKPRRRRA</sequence>
<keyword evidence="4" id="KW-0804">Transcription</keyword>
<feature type="region of interest" description="Disordered" evidence="6">
    <location>
        <begin position="1"/>
        <end position="21"/>
    </location>
</feature>
<evidence type="ECO:0000256" key="4">
    <source>
        <dbReference type="ARBA" id="ARBA00023163"/>
    </source>
</evidence>
<evidence type="ECO:0000256" key="6">
    <source>
        <dbReference type="SAM" id="MobiDB-lite"/>
    </source>
</evidence>
<comment type="caution">
    <text evidence="7">The sequence shown here is derived from an EMBL/GenBank/DDBJ whole genome shotgun (WGS) entry which is preliminary data.</text>
</comment>
<evidence type="ECO:0000256" key="5">
    <source>
        <dbReference type="ARBA" id="ARBA00023242"/>
    </source>
</evidence>
<feature type="region of interest" description="Disordered" evidence="6">
    <location>
        <begin position="406"/>
        <end position="426"/>
    </location>
</feature>
<comment type="subcellular location">
    <subcellularLocation>
        <location evidence="1">Nucleus</location>
        <location evidence="1">Nucleolus</location>
    </subcellularLocation>
</comment>
<dbReference type="GO" id="GO:0000428">
    <property type="term" value="C:DNA-directed RNA polymerase complex"/>
    <property type="evidence" value="ECO:0007669"/>
    <property type="project" value="UniProtKB-KW"/>
</dbReference>
<dbReference type="PANTHER" id="PTHR14440">
    <property type="entry name" value="DNA-DIRECTED RNA POLYMERASE I SUBUNIT RPA49"/>
    <property type="match status" value="1"/>
</dbReference>
<reference evidence="7" key="1">
    <citation type="submission" date="2022-01" db="EMBL/GenBank/DDBJ databases">
        <title>Comparative genomics reveals a dynamic genome evolution in the ectomycorrhizal milk-cap (Lactarius) mushrooms.</title>
        <authorList>
            <consortium name="DOE Joint Genome Institute"/>
            <person name="Lebreton A."/>
            <person name="Tang N."/>
            <person name="Kuo A."/>
            <person name="LaButti K."/>
            <person name="Drula E."/>
            <person name="Barry K."/>
            <person name="Clum A."/>
            <person name="Lipzen A."/>
            <person name="Mousain D."/>
            <person name="Ng V."/>
            <person name="Wang R."/>
            <person name="Wang X."/>
            <person name="Dai Y."/>
            <person name="Henrissat B."/>
            <person name="Grigoriev I.V."/>
            <person name="Guerin-Laguette A."/>
            <person name="Yu F."/>
            <person name="Martin F.M."/>
        </authorList>
    </citation>
    <scope>NUCLEOTIDE SEQUENCE</scope>
    <source>
        <strain evidence="7">QP</strain>
    </source>
</reference>
<gene>
    <name evidence="7" type="ORF">EDB92DRAFT_1876365</name>
</gene>
<dbReference type="GO" id="GO:0003677">
    <property type="term" value="F:DNA binding"/>
    <property type="evidence" value="ECO:0007669"/>
    <property type="project" value="InterPro"/>
</dbReference>
<proteinExistence type="inferred from homology"/>
<dbReference type="Pfam" id="PF06870">
    <property type="entry name" value="RNA_pol_I_A49"/>
    <property type="match status" value="1"/>
</dbReference>
<evidence type="ECO:0000256" key="3">
    <source>
        <dbReference type="ARBA" id="ARBA00022478"/>
    </source>
</evidence>
<dbReference type="InterPro" id="IPR009668">
    <property type="entry name" value="RNA_pol-assoc_fac_A49-like"/>
</dbReference>
<protein>
    <submittedName>
        <fullName evidence="7">RNA polymerase I associated factor A49-like protein</fullName>
    </submittedName>
</protein>
<dbReference type="EMBL" id="JAKELL010000048">
    <property type="protein sequence ID" value="KAH8987298.1"/>
    <property type="molecule type" value="Genomic_DNA"/>
</dbReference>
<dbReference type="AlphaFoldDB" id="A0AAD4LG80"/>
<evidence type="ECO:0000256" key="2">
    <source>
        <dbReference type="ARBA" id="ARBA00009430"/>
    </source>
</evidence>
<keyword evidence="8" id="KW-1185">Reference proteome</keyword>
<feature type="compositionally biased region" description="Basic residues" evidence="6">
    <location>
        <begin position="1"/>
        <end position="11"/>
    </location>
</feature>
<keyword evidence="3" id="KW-0240">DNA-directed RNA polymerase</keyword>
<evidence type="ECO:0000313" key="8">
    <source>
        <dbReference type="Proteomes" id="UP001201163"/>
    </source>
</evidence>
<dbReference type="GO" id="GO:0005730">
    <property type="term" value="C:nucleolus"/>
    <property type="evidence" value="ECO:0007669"/>
    <property type="project" value="UniProtKB-SubCell"/>
</dbReference>
<comment type="similarity">
    <text evidence="2">Belongs to the eukaryotic RPA49/POLR1E RNA polymerase subunit family.</text>
</comment>
<organism evidence="7 8">
    <name type="scientific">Lactarius akahatsu</name>
    <dbReference type="NCBI Taxonomy" id="416441"/>
    <lineage>
        <taxon>Eukaryota</taxon>
        <taxon>Fungi</taxon>
        <taxon>Dikarya</taxon>
        <taxon>Basidiomycota</taxon>
        <taxon>Agaricomycotina</taxon>
        <taxon>Agaricomycetes</taxon>
        <taxon>Russulales</taxon>
        <taxon>Russulaceae</taxon>
        <taxon>Lactarius</taxon>
    </lineage>
</organism>
<accession>A0AAD4LG80</accession>
<keyword evidence="5" id="KW-0539">Nucleus</keyword>
<dbReference type="Proteomes" id="UP001201163">
    <property type="component" value="Unassembled WGS sequence"/>
</dbReference>